<name>F8N6B6_9BACT</name>
<dbReference type="AlphaFoldDB" id="F8N6B6"/>
<keyword evidence="1" id="KW-0812">Transmembrane</keyword>
<dbReference type="Proteomes" id="UP000002772">
    <property type="component" value="Unassembled WGS sequence"/>
</dbReference>
<feature type="signal peptide" evidence="2">
    <location>
        <begin position="1"/>
        <end position="24"/>
    </location>
</feature>
<feature type="chain" id="PRO_5003380895" description="DUF6377 domain-containing protein" evidence="2">
    <location>
        <begin position="25"/>
        <end position="520"/>
    </location>
</feature>
<keyword evidence="1" id="KW-1133">Transmembrane helix</keyword>
<dbReference type="EMBL" id="GL945017">
    <property type="protein sequence ID" value="EGN57221.1"/>
    <property type="molecule type" value="Genomic_DNA"/>
</dbReference>
<dbReference type="eggNOG" id="COG4735">
    <property type="taxonomic scope" value="Bacteria"/>
</dbReference>
<keyword evidence="1" id="KW-0472">Membrane</keyword>
<protein>
    <recommendedName>
        <fullName evidence="3">DUF6377 domain-containing protein</fullName>
    </recommendedName>
</protein>
<gene>
    <name evidence="4" type="ORF">Premu_1816</name>
</gene>
<accession>F8N6B6</accession>
<evidence type="ECO:0000313" key="5">
    <source>
        <dbReference type="Proteomes" id="UP000002772"/>
    </source>
</evidence>
<proteinExistence type="predicted"/>
<dbReference type="InterPro" id="IPR045957">
    <property type="entry name" value="DUF6377"/>
</dbReference>
<dbReference type="Pfam" id="PF19904">
    <property type="entry name" value="DUF6377"/>
    <property type="match status" value="1"/>
</dbReference>
<evidence type="ECO:0000256" key="1">
    <source>
        <dbReference type="SAM" id="Phobius"/>
    </source>
</evidence>
<dbReference type="HOGENOM" id="CLU_037195_0_0_10"/>
<dbReference type="RefSeq" id="WP_007574603.1">
    <property type="nucleotide sequence ID" value="NZ_BPTS01000002.1"/>
</dbReference>
<evidence type="ECO:0000256" key="2">
    <source>
        <dbReference type="SAM" id="SignalP"/>
    </source>
</evidence>
<organism evidence="4 5">
    <name type="scientific">Hallella multisaccharivorax DSM 17128</name>
    <dbReference type="NCBI Taxonomy" id="688246"/>
    <lineage>
        <taxon>Bacteria</taxon>
        <taxon>Pseudomonadati</taxon>
        <taxon>Bacteroidota</taxon>
        <taxon>Bacteroidia</taxon>
        <taxon>Bacteroidales</taxon>
        <taxon>Prevotellaceae</taxon>
        <taxon>Hallella</taxon>
    </lineage>
</organism>
<dbReference type="OrthoDB" id="1044679at2"/>
<feature type="transmembrane region" description="Helical" evidence="1">
    <location>
        <begin position="328"/>
        <end position="348"/>
    </location>
</feature>
<reference evidence="5" key="1">
    <citation type="journal article" date="2011" name="Stand. Genomic Sci.">
        <title>Non-contiguous finished genome sequence of the opportunistic oral pathogen Prevotella multisaccharivorax type strain (PPPA20).</title>
        <authorList>
            <person name="Pati A."/>
            <person name="Gronow S."/>
            <person name="Lu M."/>
            <person name="Lapidus A."/>
            <person name="Nolan M."/>
            <person name="Lucas S."/>
            <person name="Hammon N."/>
            <person name="Deshpande S."/>
            <person name="Cheng J.F."/>
            <person name="Tapia R."/>
            <person name="Han C."/>
            <person name="Goodwin L."/>
            <person name="Pitluck S."/>
            <person name="Liolios K."/>
            <person name="Pagani I."/>
            <person name="Mavromatis K."/>
            <person name="Mikhailova N."/>
            <person name="Huntemann M."/>
            <person name="Chen A."/>
            <person name="Palaniappan K."/>
            <person name="Land M."/>
            <person name="Hauser L."/>
            <person name="Detter J.C."/>
            <person name="Brambilla E.M."/>
            <person name="Rohde M."/>
            <person name="Goker M."/>
            <person name="Woyke T."/>
            <person name="Bristow J."/>
            <person name="Eisen J.A."/>
            <person name="Markowitz V."/>
            <person name="Hugenholtz P."/>
            <person name="Kyrpides N.C."/>
            <person name="Klenk H.P."/>
            <person name="Ivanova N."/>
        </authorList>
    </citation>
    <scope>NUCLEOTIDE SEQUENCE [LARGE SCALE GENOMIC DNA]</scope>
    <source>
        <strain evidence="5">DSM 17128</strain>
    </source>
</reference>
<dbReference type="STRING" id="688246.Premu_1816"/>
<feature type="domain" description="DUF6377" evidence="3">
    <location>
        <begin position="256"/>
        <end position="482"/>
    </location>
</feature>
<keyword evidence="5" id="KW-1185">Reference proteome</keyword>
<keyword evidence="2" id="KW-0732">Signal</keyword>
<sequence>MRNNLFRFLCVLAFLLMSASPALAYQQYHVLDEALEQSPKYIAAHEQQLNRLKAQLSATHSLPQRFKLSYRLYKGYMSFQTDSALVYLDRCISLAQALGHTAFAASCRAQKATQFSIAGYYPEALTTLSKLNRKELDRTGWQNYYYALNHVYGEMASYTGDKLLRTQFFHKADSYRDSMYAVYPASSEAVLMKREITCSSRKDFARALLYNDLRLRLASKGSHAYAIVAYFRYVELEGMGCENEALYWLTESALADVRNAVTNQASLWILADKLDKSGDIDRSHRYIDYAWQFANLFGARVRNWQISPILRNIDSNFQEKEAQTNRQLALLVVLVSMLSVVLIVSLAYMMRQRQQLANANRQLDESSRVKEAYIGRFLTTCSLYIDKLDKLRLSVNRMVKNHQYDKVLELTRTAGMKSKDMEALYQHFDDAFLNLFPSFVDQINALLRPDAQFVLPDPSRLNTPLRVFALIRLGMDDSTKIAECLHYSVNTIYNYRAKVRNGALGKRDEFEEKVKMIGTA</sequence>
<evidence type="ECO:0000313" key="4">
    <source>
        <dbReference type="EMBL" id="EGN57221.1"/>
    </source>
</evidence>
<evidence type="ECO:0000259" key="3">
    <source>
        <dbReference type="Pfam" id="PF19904"/>
    </source>
</evidence>